<reference evidence="1 2" key="1">
    <citation type="submission" date="2016-10" db="EMBL/GenBank/DDBJ databases">
        <authorList>
            <person name="de Groot N.N."/>
        </authorList>
    </citation>
    <scope>NUCLEOTIDE SEQUENCE [LARGE SCALE GENOMIC DNA]</scope>
    <source>
        <strain evidence="1 2">DSM 15827</strain>
    </source>
</reference>
<organism evidence="1 2">
    <name type="scientific">Granulicatella balaenopterae</name>
    <dbReference type="NCBI Taxonomy" id="137733"/>
    <lineage>
        <taxon>Bacteria</taxon>
        <taxon>Bacillati</taxon>
        <taxon>Bacillota</taxon>
        <taxon>Bacilli</taxon>
        <taxon>Lactobacillales</taxon>
        <taxon>Carnobacteriaceae</taxon>
        <taxon>Granulicatella</taxon>
    </lineage>
</organism>
<dbReference type="NCBIfam" id="TIGR01549">
    <property type="entry name" value="HAD-SF-IA-v1"/>
    <property type="match status" value="1"/>
</dbReference>
<dbReference type="Gene3D" id="3.40.50.1000">
    <property type="entry name" value="HAD superfamily/HAD-like"/>
    <property type="match status" value="1"/>
</dbReference>
<protein>
    <submittedName>
        <fullName evidence="1">Haloacid dehalogenase superfamily, subfamily IA, variant 3 with third motif having DD or ED/haloacid dehalogenase superfamily, subfamily IA, variant 1 with third motif having Dx(3-4)D or Dx(3-4)E</fullName>
    </submittedName>
</protein>
<dbReference type="SFLD" id="SFLDG01129">
    <property type="entry name" value="C1.5:_HAD__Beta-PGM__Phosphata"/>
    <property type="match status" value="1"/>
</dbReference>
<dbReference type="InterPro" id="IPR023214">
    <property type="entry name" value="HAD_sf"/>
</dbReference>
<dbReference type="InterPro" id="IPR041492">
    <property type="entry name" value="HAD_2"/>
</dbReference>
<dbReference type="InterPro" id="IPR023198">
    <property type="entry name" value="PGP-like_dom2"/>
</dbReference>
<proteinExistence type="predicted"/>
<dbReference type="InterPro" id="IPR006439">
    <property type="entry name" value="HAD-SF_hydro_IA"/>
</dbReference>
<name>A0A1H9P4P2_9LACT</name>
<dbReference type="OrthoDB" id="9797743at2"/>
<dbReference type="Proteomes" id="UP000198556">
    <property type="component" value="Unassembled WGS sequence"/>
</dbReference>
<accession>A0A1H9P4P2</accession>
<gene>
    <name evidence="1" type="ORF">SAMN05421767_15020</name>
</gene>
<dbReference type="SUPFAM" id="SSF56784">
    <property type="entry name" value="HAD-like"/>
    <property type="match status" value="1"/>
</dbReference>
<dbReference type="Gene3D" id="1.10.150.240">
    <property type="entry name" value="Putative phosphatase, domain 2"/>
    <property type="match status" value="1"/>
</dbReference>
<dbReference type="InterPro" id="IPR036412">
    <property type="entry name" value="HAD-like_sf"/>
</dbReference>
<dbReference type="STRING" id="137733.SAMN05421767_15020"/>
<dbReference type="PANTHER" id="PTHR18901:SF38">
    <property type="entry name" value="PSEUDOURIDINE-5'-PHOSPHATASE"/>
    <property type="match status" value="1"/>
</dbReference>
<dbReference type="NCBIfam" id="TIGR01509">
    <property type="entry name" value="HAD-SF-IA-v3"/>
    <property type="match status" value="1"/>
</dbReference>
<keyword evidence="2" id="KW-1185">Reference proteome</keyword>
<dbReference type="Pfam" id="PF13419">
    <property type="entry name" value="HAD_2"/>
    <property type="match status" value="1"/>
</dbReference>
<dbReference type="PANTHER" id="PTHR18901">
    <property type="entry name" value="2-DEOXYGLUCOSE-6-PHOSPHATE PHOSPHATASE 2"/>
    <property type="match status" value="1"/>
</dbReference>
<dbReference type="EMBL" id="FOGF01000050">
    <property type="protein sequence ID" value="SER43160.1"/>
    <property type="molecule type" value="Genomic_DNA"/>
</dbReference>
<dbReference type="AlphaFoldDB" id="A0A1H9P4P2"/>
<evidence type="ECO:0000313" key="2">
    <source>
        <dbReference type="Proteomes" id="UP000198556"/>
    </source>
</evidence>
<evidence type="ECO:0000313" key="1">
    <source>
        <dbReference type="EMBL" id="SER43160.1"/>
    </source>
</evidence>
<sequence length="239" mass="27723">MKKISLVIFDMDGLMFDTSRIAYKGYLKAAKKYGFEVNQDIYNYLTGRNEQDIIHELTNIYSIANEKAIEWRNEINKYKKSEINRLGRVYKKEGLVDLMKYFYRTEIKMCIASSSPKELIDLFLEIEDVPNLFYSVYSGGELKHSKPNPDIFSNCCKELGIPVDETIVLEDALVGIQAARDANIDVYWVPDDLSDLPSYEGTIKANLKIIKKDWRKPTKQFASLKTIEKYLENKDIKNI</sequence>
<dbReference type="RefSeq" id="WP_089747856.1">
    <property type="nucleotide sequence ID" value="NZ_FOGF01000050.1"/>
</dbReference>
<dbReference type="SFLD" id="SFLDS00003">
    <property type="entry name" value="Haloacid_Dehalogenase"/>
    <property type="match status" value="1"/>
</dbReference>
<dbReference type="CDD" id="cd07505">
    <property type="entry name" value="HAD_BPGM-like"/>
    <property type="match status" value="1"/>
</dbReference>